<dbReference type="GO" id="GO:0006352">
    <property type="term" value="P:DNA-templated transcription initiation"/>
    <property type="evidence" value="ECO:0007669"/>
    <property type="project" value="InterPro"/>
</dbReference>
<dbReference type="InterPro" id="IPR036388">
    <property type="entry name" value="WH-like_DNA-bd_sf"/>
</dbReference>
<dbReference type="Gene3D" id="1.10.10.10">
    <property type="entry name" value="Winged helix-like DNA-binding domain superfamily/Winged helix DNA-binding domain"/>
    <property type="match status" value="1"/>
</dbReference>
<dbReference type="Pfam" id="PF04542">
    <property type="entry name" value="Sigma70_r2"/>
    <property type="match status" value="1"/>
</dbReference>
<evidence type="ECO:0000256" key="6">
    <source>
        <dbReference type="RuleBase" id="RU000716"/>
    </source>
</evidence>
<keyword evidence="4 6" id="KW-0238">DNA-binding</keyword>
<accession>A0A7M2YY69</accession>
<dbReference type="InterPro" id="IPR000838">
    <property type="entry name" value="RNA_pol_sigma70_ECF_CS"/>
</dbReference>
<dbReference type="InterPro" id="IPR013249">
    <property type="entry name" value="RNA_pol_sigma70_r4_t2"/>
</dbReference>
<proteinExistence type="inferred from homology"/>
<evidence type="ECO:0000256" key="1">
    <source>
        <dbReference type="ARBA" id="ARBA00010641"/>
    </source>
</evidence>
<comment type="caution">
    <text evidence="9">The sequence shown here is derived from an EMBL/GenBank/DDBJ whole genome shotgun (WGS) entry which is preliminary data.</text>
</comment>
<evidence type="ECO:0000259" key="8">
    <source>
        <dbReference type="Pfam" id="PF08281"/>
    </source>
</evidence>
<reference evidence="9 10" key="1">
    <citation type="submission" date="2018-07" db="EMBL/GenBank/DDBJ databases">
        <title>High-quality-draft genome sequence of Gaiella occulta.</title>
        <authorList>
            <person name="Severino R."/>
            <person name="Froufe H.J.C."/>
            <person name="Rainey F.A."/>
            <person name="Barroso C."/>
            <person name="Albuquerque L."/>
            <person name="Lobo-Da-Cunha A."/>
            <person name="Da Costa M.S."/>
            <person name="Egas C."/>
        </authorList>
    </citation>
    <scope>NUCLEOTIDE SEQUENCE [LARGE SCALE GENOMIC DNA]</scope>
    <source>
        <strain evidence="9 10">F2-233</strain>
    </source>
</reference>
<dbReference type="CDD" id="cd06171">
    <property type="entry name" value="Sigma70_r4"/>
    <property type="match status" value="1"/>
</dbReference>
<evidence type="ECO:0000313" key="9">
    <source>
        <dbReference type="EMBL" id="RDI74519.1"/>
    </source>
</evidence>
<keyword evidence="10" id="KW-1185">Reference proteome</keyword>
<keyword evidence="3 6" id="KW-0731">Sigma factor</keyword>
<dbReference type="EMBL" id="QQZY01000003">
    <property type="protein sequence ID" value="RDI74519.1"/>
    <property type="molecule type" value="Genomic_DNA"/>
</dbReference>
<protein>
    <recommendedName>
        <fullName evidence="6">RNA polymerase sigma factor</fullName>
    </recommendedName>
</protein>
<evidence type="ECO:0000256" key="3">
    <source>
        <dbReference type="ARBA" id="ARBA00023082"/>
    </source>
</evidence>
<dbReference type="AlphaFoldDB" id="A0A7M2YY69"/>
<dbReference type="SUPFAM" id="SSF88659">
    <property type="entry name" value="Sigma3 and sigma4 domains of RNA polymerase sigma factors"/>
    <property type="match status" value="1"/>
</dbReference>
<dbReference type="PANTHER" id="PTHR43133:SF8">
    <property type="entry name" value="RNA POLYMERASE SIGMA FACTOR HI_1459-RELATED"/>
    <property type="match status" value="1"/>
</dbReference>
<evidence type="ECO:0000256" key="4">
    <source>
        <dbReference type="ARBA" id="ARBA00023125"/>
    </source>
</evidence>
<dbReference type="RefSeq" id="WP_114795857.1">
    <property type="nucleotide sequence ID" value="NZ_QQZY01000003.1"/>
</dbReference>
<dbReference type="Pfam" id="PF08281">
    <property type="entry name" value="Sigma70_r4_2"/>
    <property type="match status" value="1"/>
</dbReference>
<reference evidence="10" key="2">
    <citation type="journal article" date="2019" name="MicrobiologyOpen">
        <title>High-quality draft genome sequence of Gaiella occulta isolated from a 150 meter deep mineral water borehole and comparison with the genome sequences of other deep-branching lineages of the phylum Actinobacteria.</title>
        <authorList>
            <person name="Severino R."/>
            <person name="Froufe H.J.C."/>
            <person name="Barroso C."/>
            <person name="Albuquerque L."/>
            <person name="Lobo-da-Cunha A."/>
            <person name="da Costa M.S."/>
            <person name="Egas C."/>
        </authorList>
    </citation>
    <scope>NUCLEOTIDE SEQUENCE [LARGE SCALE GENOMIC DNA]</scope>
    <source>
        <strain evidence="10">F2-233</strain>
    </source>
</reference>
<dbReference type="InterPro" id="IPR014284">
    <property type="entry name" value="RNA_pol_sigma-70_dom"/>
</dbReference>
<keyword evidence="2 6" id="KW-0805">Transcription regulation</keyword>
<sequence>MANRWRDERALVRGAQAGSVAALEALFRLHWRRAYGAAYLVVHDAAAAEDIAQEALLAAIRNLDHFDRRRPFAPWLHRIVVNRAIDYARARALRAETGLDDALAAAEHAADGFDRSTVDAIAALPPEHRAVIVLRHLLDYTPGEIAELLGLPRGTVNSRLRRGLDALGERAR</sequence>
<dbReference type="InterPro" id="IPR013324">
    <property type="entry name" value="RNA_pol_sigma_r3/r4-like"/>
</dbReference>
<dbReference type="PROSITE" id="PS01063">
    <property type="entry name" value="SIGMA70_ECF"/>
    <property type="match status" value="1"/>
</dbReference>
<keyword evidence="5 6" id="KW-0804">Transcription</keyword>
<dbReference type="Gene3D" id="1.10.1740.10">
    <property type="match status" value="1"/>
</dbReference>
<evidence type="ECO:0000259" key="7">
    <source>
        <dbReference type="Pfam" id="PF04542"/>
    </source>
</evidence>
<dbReference type="GO" id="GO:0006950">
    <property type="term" value="P:response to stress"/>
    <property type="evidence" value="ECO:0007669"/>
    <property type="project" value="UniProtKB-ARBA"/>
</dbReference>
<dbReference type="NCBIfam" id="TIGR02937">
    <property type="entry name" value="sigma70-ECF"/>
    <property type="match status" value="1"/>
</dbReference>
<feature type="domain" description="RNA polymerase sigma factor 70 region 4 type 2" evidence="8">
    <location>
        <begin position="119"/>
        <end position="167"/>
    </location>
</feature>
<dbReference type="GO" id="GO:0016987">
    <property type="term" value="F:sigma factor activity"/>
    <property type="evidence" value="ECO:0007669"/>
    <property type="project" value="UniProtKB-KW"/>
</dbReference>
<dbReference type="InterPro" id="IPR039425">
    <property type="entry name" value="RNA_pol_sigma-70-like"/>
</dbReference>
<evidence type="ECO:0000313" key="10">
    <source>
        <dbReference type="Proteomes" id="UP000254134"/>
    </source>
</evidence>
<dbReference type="InterPro" id="IPR013325">
    <property type="entry name" value="RNA_pol_sigma_r2"/>
</dbReference>
<dbReference type="PANTHER" id="PTHR43133">
    <property type="entry name" value="RNA POLYMERASE ECF-TYPE SIGMA FACTO"/>
    <property type="match status" value="1"/>
</dbReference>
<evidence type="ECO:0000256" key="5">
    <source>
        <dbReference type="ARBA" id="ARBA00023163"/>
    </source>
</evidence>
<comment type="similarity">
    <text evidence="1 6">Belongs to the sigma-70 factor family. ECF subfamily.</text>
</comment>
<dbReference type="OrthoDB" id="9780326at2"/>
<dbReference type="SUPFAM" id="SSF88946">
    <property type="entry name" value="Sigma2 domain of RNA polymerase sigma factors"/>
    <property type="match status" value="1"/>
</dbReference>
<dbReference type="InterPro" id="IPR007627">
    <property type="entry name" value="RNA_pol_sigma70_r2"/>
</dbReference>
<dbReference type="GO" id="GO:0003677">
    <property type="term" value="F:DNA binding"/>
    <property type="evidence" value="ECO:0007669"/>
    <property type="project" value="UniProtKB-KW"/>
</dbReference>
<dbReference type="Proteomes" id="UP000254134">
    <property type="component" value="Unassembled WGS sequence"/>
</dbReference>
<name>A0A7M2YY69_9ACTN</name>
<evidence type="ECO:0000256" key="2">
    <source>
        <dbReference type="ARBA" id="ARBA00023015"/>
    </source>
</evidence>
<gene>
    <name evidence="9" type="ORF">Gocc_1408</name>
</gene>
<feature type="domain" description="RNA polymerase sigma-70 region 2" evidence="7">
    <location>
        <begin position="26"/>
        <end position="92"/>
    </location>
</feature>
<organism evidence="9 10">
    <name type="scientific">Gaiella occulta</name>
    <dbReference type="NCBI Taxonomy" id="1002870"/>
    <lineage>
        <taxon>Bacteria</taxon>
        <taxon>Bacillati</taxon>
        <taxon>Actinomycetota</taxon>
        <taxon>Thermoleophilia</taxon>
        <taxon>Gaiellales</taxon>
        <taxon>Gaiellaceae</taxon>
        <taxon>Gaiella</taxon>
    </lineage>
</organism>